<name>A0A4V2V8W1_RHISU</name>
<dbReference type="GO" id="GO:0017001">
    <property type="term" value="P:antibiotic catabolic process"/>
    <property type="evidence" value="ECO:0007669"/>
    <property type="project" value="UniProtKB-ARBA"/>
</dbReference>
<sequence length="319" mass="34578">MNKRTPTLVSLCVGLLAGSVWPALAGELHVWTSEPAGFNTHSVWYDDGFEVTVVDTQFTPAIAEKLIADIHKETRSPITRVIVTHPNPDKFNATAVFHNAGAESIASAATAASLPGVDAYKRNFWVKVAKSFSEETYPRPEPIQTTFSGRTTIKLKSGETITLIELARPGISSTQTIVRFDATGDLAVGDLVHYKTHAWLEGGIVNGKPKPDLEGWKADLKELPGLAKGRVYGGRGEFAPVEEAVAAQITYLDKADTIVADYLNALGDNAKAEFDDGARAQQHYALIRDAVAKAFPDYAMPDLVSYSVYGLMMQKLAAR</sequence>
<feature type="chain" id="PRO_5020205085" evidence="2">
    <location>
        <begin position="26"/>
        <end position="319"/>
    </location>
</feature>
<evidence type="ECO:0000313" key="4">
    <source>
        <dbReference type="EMBL" id="TCU14825.1"/>
    </source>
</evidence>
<dbReference type="InterPro" id="IPR050855">
    <property type="entry name" value="NDM-1-like"/>
</dbReference>
<evidence type="ECO:0000313" key="5">
    <source>
        <dbReference type="Proteomes" id="UP000294576"/>
    </source>
</evidence>
<dbReference type="Gene3D" id="3.60.15.10">
    <property type="entry name" value="Ribonuclease Z/Hydroxyacylglutathione hydrolase-like"/>
    <property type="match status" value="1"/>
</dbReference>
<comment type="caution">
    <text evidence="4">The sequence shown here is derived from an EMBL/GenBank/DDBJ whole genome shotgun (WGS) entry which is preliminary data.</text>
</comment>
<dbReference type="RefSeq" id="WP_132563902.1">
    <property type="nucleotide sequence ID" value="NZ_SMBH01000008.1"/>
</dbReference>
<feature type="signal peptide" evidence="2">
    <location>
        <begin position="1"/>
        <end position="25"/>
    </location>
</feature>
<dbReference type="GO" id="GO:0016787">
    <property type="term" value="F:hydrolase activity"/>
    <property type="evidence" value="ECO:0007669"/>
    <property type="project" value="UniProtKB-KW"/>
</dbReference>
<accession>A0A4V2V8W1</accession>
<dbReference type="SUPFAM" id="SSF56281">
    <property type="entry name" value="Metallo-hydrolase/oxidoreductase"/>
    <property type="match status" value="1"/>
</dbReference>
<evidence type="ECO:0000259" key="3">
    <source>
        <dbReference type="Pfam" id="PF00753"/>
    </source>
</evidence>
<comment type="similarity">
    <text evidence="1">Belongs to the metallo-beta-lactamase superfamily. Class-B beta-lactamase family.</text>
</comment>
<dbReference type="PANTHER" id="PTHR42951:SF4">
    <property type="entry name" value="ACYL-COENZYME A THIOESTERASE MBLAC2"/>
    <property type="match status" value="1"/>
</dbReference>
<dbReference type="PANTHER" id="PTHR42951">
    <property type="entry name" value="METALLO-BETA-LACTAMASE DOMAIN-CONTAINING"/>
    <property type="match status" value="1"/>
</dbReference>
<protein>
    <submittedName>
        <fullName evidence="4">Glyoxylase-like metal-dependent hydrolase (Beta-lactamase superfamily II)</fullName>
    </submittedName>
</protein>
<dbReference type="InterPro" id="IPR001279">
    <property type="entry name" value="Metallo-B-lactamas"/>
</dbReference>
<dbReference type="Pfam" id="PF00753">
    <property type="entry name" value="Lactamase_B"/>
    <property type="match status" value="1"/>
</dbReference>
<gene>
    <name evidence="4" type="ORF">EV132_108195</name>
</gene>
<evidence type="ECO:0000256" key="1">
    <source>
        <dbReference type="ARBA" id="ARBA00005250"/>
    </source>
</evidence>
<feature type="domain" description="Metallo-beta-lactamase" evidence="3">
    <location>
        <begin position="38"/>
        <end position="232"/>
    </location>
</feature>
<dbReference type="InterPro" id="IPR036866">
    <property type="entry name" value="RibonucZ/Hydroxyglut_hydro"/>
</dbReference>
<dbReference type="AlphaFoldDB" id="A0A4V2V8W1"/>
<evidence type="ECO:0000256" key="2">
    <source>
        <dbReference type="SAM" id="SignalP"/>
    </source>
</evidence>
<organism evidence="4 5">
    <name type="scientific">Rhizobium sullae</name>
    <name type="common">Rhizobium hedysari</name>
    <dbReference type="NCBI Taxonomy" id="50338"/>
    <lineage>
        <taxon>Bacteria</taxon>
        <taxon>Pseudomonadati</taxon>
        <taxon>Pseudomonadota</taxon>
        <taxon>Alphaproteobacteria</taxon>
        <taxon>Hyphomicrobiales</taxon>
        <taxon>Rhizobiaceae</taxon>
        <taxon>Rhizobium/Agrobacterium group</taxon>
        <taxon>Rhizobium</taxon>
    </lineage>
</organism>
<dbReference type="EMBL" id="SMBH01000008">
    <property type="protein sequence ID" value="TCU14825.1"/>
    <property type="molecule type" value="Genomic_DNA"/>
</dbReference>
<reference evidence="4 5" key="1">
    <citation type="submission" date="2019-03" db="EMBL/GenBank/DDBJ databases">
        <title>Genomic Encyclopedia of Type Strains, Phase IV (KMG-V): Genome sequencing to study the core and pangenomes of soil and plant-associated prokaryotes.</title>
        <authorList>
            <person name="Whitman W."/>
        </authorList>
    </citation>
    <scope>NUCLEOTIDE SEQUENCE [LARGE SCALE GENOMIC DNA]</scope>
    <source>
        <strain evidence="4 5">Hc14</strain>
    </source>
</reference>
<proteinExistence type="inferred from homology"/>
<keyword evidence="2" id="KW-0732">Signal</keyword>
<keyword evidence="4" id="KW-0378">Hydrolase</keyword>
<dbReference type="Proteomes" id="UP000294576">
    <property type="component" value="Unassembled WGS sequence"/>
</dbReference>